<dbReference type="GO" id="GO:0005634">
    <property type="term" value="C:nucleus"/>
    <property type="evidence" value="ECO:0007669"/>
    <property type="project" value="UniProtKB-SubCell"/>
</dbReference>
<dbReference type="NCBIfam" id="TIGR02250">
    <property type="entry name" value="FCP1_euk"/>
    <property type="match status" value="1"/>
</dbReference>
<feature type="domain" description="FCP1 homology" evidence="7">
    <location>
        <begin position="76"/>
        <end position="254"/>
    </location>
</feature>
<dbReference type="AlphaFoldDB" id="A0ABD3ITX9"/>
<sequence length="314" mass="35511">MSKSQQQPYHAHAHLKATLPFVSLSFSNSFSEPSSFMANLCRSTNFNLPSGFLQPSLRLSHKYTDQMREANTQAVLGLKKLHLILDLDHTLLHTVRFSYLTPEEKKKLKAEAKRNMEGGGPAGSSDIFLDSTGEGFFITKLRPFVREFLREADKMFELTVYTMGRRAYLSMKTKLLDPDGQYFGNRLIAREDCTLKGRKSLDVVLAKESNVLILDDTVVVWPDHAENLIPVEPFYYFSHGSQKRGVQPSIIHNKGEHEGGLVTALRVLKEIHERYFNSELGLKGEGDVRELVQRVQSGVRERYGDQAAPPEDAP</sequence>
<evidence type="ECO:0000256" key="6">
    <source>
        <dbReference type="RuleBase" id="RU366066"/>
    </source>
</evidence>
<evidence type="ECO:0000313" key="8">
    <source>
        <dbReference type="EMBL" id="KAL3717454.1"/>
    </source>
</evidence>
<keyword evidence="2 6" id="KW-0378">Hydrolase</keyword>
<evidence type="ECO:0000259" key="7">
    <source>
        <dbReference type="PROSITE" id="PS50969"/>
    </source>
</evidence>
<comment type="subcellular location">
    <subcellularLocation>
        <location evidence="1 6">Nucleus</location>
    </subcellularLocation>
</comment>
<keyword evidence="3 6" id="KW-0539">Nucleus</keyword>
<comment type="function">
    <text evidence="6">This promotes the activity of RNA polymerase II.</text>
</comment>
<dbReference type="SMART" id="SM00577">
    <property type="entry name" value="CPDc"/>
    <property type="match status" value="1"/>
</dbReference>
<dbReference type="InterPro" id="IPR036412">
    <property type="entry name" value="HAD-like_sf"/>
</dbReference>
<dbReference type="InterPro" id="IPR039189">
    <property type="entry name" value="Fcp1"/>
</dbReference>
<dbReference type="Proteomes" id="UP001634007">
    <property type="component" value="Unassembled WGS sequence"/>
</dbReference>
<dbReference type="InterPro" id="IPR011947">
    <property type="entry name" value="FCP1_euk"/>
</dbReference>
<protein>
    <recommendedName>
        <fullName evidence="6">RNA polymerase II C-terminal domain phosphatase-like</fullName>
        <ecNumber evidence="6">3.1.3.16</ecNumber>
    </recommendedName>
</protein>
<dbReference type="InterPro" id="IPR023214">
    <property type="entry name" value="HAD_sf"/>
</dbReference>
<comment type="caution">
    <text evidence="8">The sequence shown here is derived from an EMBL/GenBank/DDBJ whole genome shotgun (WGS) entry which is preliminary data.</text>
</comment>
<dbReference type="CDD" id="cd07521">
    <property type="entry name" value="HAD_FCP1-like"/>
    <property type="match status" value="1"/>
</dbReference>
<comment type="catalytic activity">
    <reaction evidence="5 6">
        <text>O-phospho-L-threonyl-[protein] + H2O = L-threonyl-[protein] + phosphate</text>
        <dbReference type="Rhea" id="RHEA:47004"/>
        <dbReference type="Rhea" id="RHEA-COMP:11060"/>
        <dbReference type="Rhea" id="RHEA-COMP:11605"/>
        <dbReference type="ChEBI" id="CHEBI:15377"/>
        <dbReference type="ChEBI" id="CHEBI:30013"/>
        <dbReference type="ChEBI" id="CHEBI:43474"/>
        <dbReference type="ChEBI" id="CHEBI:61977"/>
        <dbReference type="EC" id="3.1.3.16"/>
    </reaction>
</comment>
<dbReference type="GO" id="GO:0008420">
    <property type="term" value="F:RNA polymerase II CTD heptapeptide repeat phosphatase activity"/>
    <property type="evidence" value="ECO:0007669"/>
    <property type="project" value="UniProtKB-UniRule"/>
</dbReference>
<dbReference type="InterPro" id="IPR004274">
    <property type="entry name" value="FCP1_dom"/>
</dbReference>
<organism evidence="8 9">
    <name type="scientific">Eucalyptus globulus</name>
    <name type="common">Tasmanian blue gum</name>
    <dbReference type="NCBI Taxonomy" id="34317"/>
    <lineage>
        <taxon>Eukaryota</taxon>
        <taxon>Viridiplantae</taxon>
        <taxon>Streptophyta</taxon>
        <taxon>Embryophyta</taxon>
        <taxon>Tracheophyta</taxon>
        <taxon>Spermatophyta</taxon>
        <taxon>Magnoliopsida</taxon>
        <taxon>eudicotyledons</taxon>
        <taxon>Gunneridae</taxon>
        <taxon>Pentapetalae</taxon>
        <taxon>rosids</taxon>
        <taxon>malvids</taxon>
        <taxon>Myrtales</taxon>
        <taxon>Myrtaceae</taxon>
        <taxon>Myrtoideae</taxon>
        <taxon>Eucalypteae</taxon>
        <taxon>Eucalyptus</taxon>
    </lineage>
</organism>
<evidence type="ECO:0000256" key="2">
    <source>
        <dbReference type="ARBA" id="ARBA00022801"/>
    </source>
</evidence>
<evidence type="ECO:0000313" key="9">
    <source>
        <dbReference type="Proteomes" id="UP001634007"/>
    </source>
</evidence>
<comment type="catalytic activity">
    <reaction evidence="4 6">
        <text>O-phospho-L-seryl-[protein] + H2O = L-seryl-[protein] + phosphate</text>
        <dbReference type="Rhea" id="RHEA:20629"/>
        <dbReference type="Rhea" id="RHEA-COMP:9863"/>
        <dbReference type="Rhea" id="RHEA-COMP:11604"/>
        <dbReference type="ChEBI" id="CHEBI:15377"/>
        <dbReference type="ChEBI" id="CHEBI:29999"/>
        <dbReference type="ChEBI" id="CHEBI:43474"/>
        <dbReference type="ChEBI" id="CHEBI:83421"/>
        <dbReference type="EC" id="3.1.3.16"/>
    </reaction>
</comment>
<evidence type="ECO:0000256" key="4">
    <source>
        <dbReference type="ARBA" id="ARBA00047761"/>
    </source>
</evidence>
<evidence type="ECO:0000256" key="3">
    <source>
        <dbReference type="ARBA" id="ARBA00023242"/>
    </source>
</evidence>
<evidence type="ECO:0000256" key="1">
    <source>
        <dbReference type="ARBA" id="ARBA00004123"/>
    </source>
</evidence>
<dbReference type="SUPFAM" id="SSF56784">
    <property type="entry name" value="HAD-like"/>
    <property type="match status" value="1"/>
</dbReference>
<dbReference type="Gene3D" id="3.40.50.1000">
    <property type="entry name" value="HAD superfamily/HAD-like"/>
    <property type="match status" value="1"/>
</dbReference>
<dbReference type="PROSITE" id="PS50969">
    <property type="entry name" value="FCP1"/>
    <property type="match status" value="1"/>
</dbReference>
<dbReference type="Pfam" id="PF03031">
    <property type="entry name" value="NIF"/>
    <property type="match status" value="1"/>
</dbReference>
<accession>A0ABD3ITX9</accession>
<evidence type="ECO:0000256" key="5">
    <source>
        <dbReference type="ARBA" id="ARBA00048336"/>
    </source>
</evidence>
<keyword evidence="9" id="KW-1185">Reference proteome</keyword>
<dbReference type="PANTHER" id="PTHR23081">
    <property type="entry name" value="RNA POLYMERASE II CTD PHOSPHATASE"/>
    <property type="match status" value="1"/>
</dbReference>
<reference evidence="8 9" key="1">
    <citation type="submission" date="2024-11" db="EMBL/GenBank/DDBJ databases">
        <title>Chromosome-level genome assembly of Eucalyptus globulus Labill. provides insights into its genome evolution.</title>
        <authorList>
            <person name="Li X."/>
        </authorList>
    </citation>
    <scope>NUCLEOTIDE SEQUENCE [LARGE SCALE GENOMIC DNA]</scope>
    <source>
        <strain evidence="8">CL2024</strain>
        <tissue evidence="8">Fresh tender leaves</tissue>
    </source>
</reference>
<dbReference type="EC" id="3.1.3.16" evidence="6"/>
<name>A0ABD3ITX9_EUCGL</name>
<dbReference type="PANTHER" id="PTHR23081:SF36">
    <property type="entry name" value="RNA POLYMERASE II SUBUNIT A C-TERMINAL DOMAIN PHOSPHATASE"/>
    <property type="match status" value="1"/>
</dbReference>
<gene>
    <name evidence="8" type="ORF">ACJRO7_008959</name>
</gene>
<dbReference type="EMBL" id="JBJKBG010000011">
    <property type="protein sequence ID" value="KAL3717454.1"/>
    <property type="molecule type" value="Genomic_DNA"/>
</dbReference>
<proteinExistence type="predicted"/>